<dbReference type="Proteomes" id="UP000253426">
    <property type="component" value="Unassembled WGS sequence"/>
</dbReference>
<reference evidence="2 3" key="1">
    <citation type="submission" date="2018-06" db="EMBL/GenBank/DDBJ databases">
        <title>Genomic Encyclopedia of Type Strains, Phase IV (KMG-IV): sequencing the most valuable type-strain genomes for metagenomic binning, comparative biology and taxonomic classification.</title>
        <authorList>
            <person name="Goeker M."/>
        </authorList>
    </citation>
    <scope>NUCLEOTIDE SEQUENCE [LARGE SCALE GENOMIC DNA]</scope>
    <source>
        <strain evidence="2 3">DSM 25532</strain>
    </source>
</reference>
<gene>
    <name evidence="2" type="ORF">DES53_107214</name>
</gene>
<proteinExistence type="predicted"/>
<sequence length="864" mass="97426">MSRTWKLPLLGLLAAVVGLLALAACKDEKEKKTGSDGEEVVEIPLDLDEQLIKKTISRLGTGFMVWERLRNDRWEIWVKKLSGGKETRIIPAEEGRDHACPKISPDGRMLAYMSYPKGKTGYPGHARKPGTLWLMNLVSRKRRVISQEARSYAEHRAVTWLDANRLCYIDGEGYSTEYDVKTGKTKRLVKLAHETFGYLVSPDMKHATSGTPEFAIYDQQQQLVRNQQRMGGCQPYFTQDGQWGYWMGGAGGPINKMRLATREIGQVLQRDDTRLHGKRNYVYFPMVSPCQRLMAFAASPDKHDHFEADYDIYLAHVHPQQLYIIGNPVRYTKFKGVDRYPDVFRRELPLGSHYIEGKTEMKFTIPAEHASGEWQWHITGRFTATGTSVTRTFEHPGEYWVEAKQGGKKLRGYVNVREATAPQVDGVRREGKDGIIVDFDEPVLADGASVTVAGGQAVPGWQLINDGYAVSLKLPPGTPETAVFELDGFRDMAQQPNRMVKAKVNVPSVAWPASDEGMVFVWENVKGRTSLPNGMPCEVSPQGLAFWSDHGAMKLRGGWFDAPKAGELVSASCVKSNEVTVEMIITPQPAPFDKELHPILTLANSEKQRNLTIGQRGTRLYLLLRTPEQEPGAPMEETHLAGVDNNQPHHLVIAYRKDKLSVWIDGTQVWHRSRIRGDLSNWEDMKLRFGASSEGNNSWRGLIDRVVIYDRCLSDEEISQHSNSSIVAESKRNPLQEWKVVAKLIEASPVPPLQEFQPYTEALVRHLYEVQEVKEGSLLPSKQIAVSHWIWLDSQALSAQQLKVGDIVHLTLHREEEHTELKSLFIKDELIEGLGADRFHDATDWDTEIMKASSNADKIESTGR</sequence>
<dbReference type="SUPFAM" id="SSF69304">
    <property type="entry name" value="Tricorn protease N-terminal domain"/>
    <property type="match status" value="1"/>
</dbReference>
<dbReference type="EMBL" id="QNRR01000007">
    <property type="protein sequence ID" value="RBP41382.1"/>
    <property type="molecule type" value="Genomic_DNA"/>
</dbReference>
<dbReference type="Pfam" id="PF13385">
    <property type="entry name" value="Laminin_G_3"/>
    <property type="match status" value="1"/>
</dbReference>
<dbReference type="SUPFAM" id="SSF49899">
    <property type="entry name" value="Concanavalin A-like lectins/glucanases"/>
    <property type="match status" value="1"/>
</dbReference>
<accession>A0A366HFP4</accession>
<dbReference type="PANTHER" id="PTHR36842">
    <property type="entry name" value="PROTEIN TOLB HOMOLOG"/>
    <property type="match status" value="1"/>
</dbReference>
<dbReference type="PANTHER" id="PTHR36842:SF1">
    <property type="entry name" value="PROTEIN TOLB"/>
    <property type="match status" value="1"/>
</dbReference>
<dbReference type="InterPro" id="IPR013320">
    <property type="entry name" value="ConA-like_dom_sf"/>
</dbReference>
<dbReference type="Gene3D" id="2.120.10.30">
    <property type="entry name" value="TolB, C-terminal domain"/>
    <property type="match status" value="1"/>
</dbReference>
<dbReference type="AlphaFoldDB" id="A0A366HFP4"/>
<evidence type="ECO:0000313" key="2">
    <source>
        <dbReference type="EMBL" id="RBP41382.1"/>
    </source>
</evidence>
<evidence type="ECO:0000256" key="1">
    <source>
        <dbReference type="SAM" id="SignalP"/>
    </source>
</evidence>
<evidence type="ECO:0000313" key="3">
    <source>
        <dbReference type="Proteomes" id="UP000253426"/>
    </source>
</evidence>
<dbReference type="PROSITE" id="PS51257">
    <property type="entry name" value="PROKAR_LIPOPROTEIN"/>
    <property type="match status" value="1"/>
</dbReference>
<dbReference type="Gene3D" id="2.60.120.200">
    <property type="match status" value="1"/>
</dbReference>
<keyword evidence="3" id="KW-1185">Reference proteome</keyword>
<protein>
    <submittedName>
        <fullName evidence="2">WD40 repeat protein</fullName>
    </submittedName>
</protein>
<feature type="chain" id="PRO_5016653330" evidence="1">
    <location>
        <begin position="24"/>
        <end position="864"/>
    </location>
</feature>
<feature type="signal peptide" evidence="1">
    <location>
        <begin position="1"/>
        <end position="23"/>
    </location>
</feature>
<name>A0A366HFP4_9BACT</name>
<keyword evidence="1" id="KW-0732">Signal</keyword>
<comment type="caution">
    <text evidence="2">The sequence shown here is derived from an EMBL/GenBank/DDBJ whole genome shotgun (WGS) entry which is preliminary data.</text>
</comment>
<dbReference type="InterPro" id="IPR011042">
    <property type="entry name" value="6-blade_b-propeller_TolB-like"/>
</dbReference>
<dbReference type="RefSeq" id="WP_170157236.1">
    <property type="nucleotide sequence ID" value="NZ_QNRR01000007.1"/>
</dbReference>
<organism evidence="2 3">
    <name type="scientific">Roseimicrobium gellanilyticum</name>
    <dbReference type="NCBI Taxonomy" id="748857"/>
    <lineage>
        <taxon>Bacteria</taxon>
        <taxon>Pseudomonadati</taxon>
        <taxon>Verrucomicrobiota</taxon>
        <taxon>Verrucomicrobiia</taxon>
        <taxon>Verrucomicrobiales</taxon>
        <taxon>Verrucomicrobiaceae</taxon>
        <taxon>Roseimicrobium</taxon>
    </lineage>
</organism>